<feature type="compositionally biased region" description="Low complexity" evidence="1">
    <location>
        <begin position="265"/>
        <end position="274"/>
    </location>
</feature>
<evidence type="ECO:0000256" key="1">
    <source>
        <dbReference type="SAM" id="MobiDB-lite"/>
    </source>
</evidence>
<dbReference type="OrthoDB" id="10558156at2759"/>
<feature type="compositionally biased region" description="Polar residues" evidence="1">
    <location>
        <begin position="27"/>
        <end position="42"/>
    </location>
</feature>
<evidence type="ECO:0000313" key="3">
    <source>
        <dbReference type="Proteomes" id="UP001165085"/>
    </source>
</evidence>
<evidence type="ECO:0000313" key="2">
    <source>
        <dbReference type="EMBL" id="GMH99060.1"/>
    </source>
</evidence>
<comment type="caution">
    <text evidence="2">The sequence shown here is derived from an EMBL/GenBank/DDBJ whole genome shotgun (WGS) entry which is preliminary data.</text>
</comment>
<gene>
    <name evidence="2" type="ORF">TrST_g8323</name>
</gene>
<keyword evidence="3" id="KW-1185">Reference proteome</keyword>
<accession>A0A9W7C3M4</accession>
<reference evidence="3" key="1">
    <citation type="journal article" date="2023" name="Commun. Biol.">
        <title>Genome analysis of Parmales, the sister group of diatoms, reveals the evolutionary specialization of diatoms from phago-mixotrophs to photoautotrophs.</title>
        <authorList>
            <person name="Ban H."/>
            <person name="Sato S."/>
            <person name="Yoshikawa S."/>
            <person name="Yamada K."/>
            <person name="Nakamura Y."/>
            <person name="Ichinomiya M."/>
            <person name="Sato N."/>
            <person name="Blanc-Mathieu R."/>
            <person name="Endo H."/>
            <person name="Kuwata A."/>
            <person name="Ogata H."/>
        </authorList>
    </citation>
    <scope>NUCLEOTIDE SEQUENCE [LARGE SCALE GENOMIC DNA]</scope>
    <source>
        <strain evidence="3">NIES 3701</strain>
    </source>
</reference>
<dbReference type="AlphaFoldDB" id="A0A9W7C3M4"/>
<protein>
    <submittedName>
        <fullName evidence="2">Uncharacterized protein</fullName>
    </submittedName>
</protein>
<dbReference type="Proteomes" id="UP001165085">
    <property type="component" value="Unassembled WGS sequence"/>
</dbReference>
<feature type="compositionally biased region" description="Low complexity" evidence="1">
    <location>
        <begin position="330"/>
        <end position="342"/>
    </location>
</feature>
<organism evidence="2 3">
    <name type="scientific">Triparma strigata</name>
    <dbReference type="NCBI Taxonomy" id="1606541"/>
    <lineage>
        <taxon>Eukaryota</taxon>
        <taxon>Sar</taxon>
        <taxon>Stramenopiles</taxon>
        <taxon>Ochrophyta</taxon>
        <taxon>Bolidophyceae</taxon>
        <taxon>Parmales</taxon>
        <taxon>Triparmaceae</taxon>
        <taxon>Triparma</taxon>
    </lineage>
</organism>
<feature type="region of interest" description="Disordered" evidence="1">
    <location>
        <begin position="190"/>
        <end position="353"/>
    </location>
</feature>
<feature type="region of interest" description="Disordered" evidence="1">
    <location>
        <begin position="1"/>
        <end position="42"/>
    </location>
</feature>
<feature type="compositionally biased region" description="Polar residues" evidence="1">
    <location>
        <begin position="252"/>
        <end position="264"/>
    </location>
</feature>
<proteinExistence type="predicted"/>
<name>A0A9W7C3M4_9STRA</name>
<feature type="compositionally biased region" description="Low complexity" evidence="1">
    <location>
        <begin position="204"/>
        <end position="228"/>
    </location>
</feature>
<sequence length="642" mass="70532">MSRRRPCQSSPLKAAFDTHQQQAQAQVTPQKPASPTSQVPFTYSSLPPPWRLLANPSKSPSTYTLWHPSLGSNFHPGSELDAAVKHQKDLMISGDEIRKYDEYSFCKGFPKIDKTLKGHQRWTLMKHSEGGSEGRSEGVMDGLCEACKRAEEASERRKRRKVEGGVKQCALQFAEERELEAEPILSAPVVGPAASEKKDESPVSTTSTTSTKTTTTTTTIATATSTFTPVASPQILDKSDHPPRLNFAPHPNSAQRPNDSANSLPTSTSSSTSRPTRRDRKAPGHFNEYASIDDPEEDGPLGPLQLSKAKGSGNESINRPDSKTKKPKKTAPSPSPTSAPDANESVDPATPSGPLSNTVLKSYGLIMSLHHPTTLTIWPSSHLSLPPSGLQSLCRFDKTRLKLQPGQMCFFSCGLVHAGRGRGDKPEEDEGVIITEKGECEACNNIENNSPHSPIRLCYPCWTSYGSVRFHSYIEPSKRRRTKSYREAGKRGDRDVRPCLLPCCRGKREKGVGWERGKGRLGGDMEKLGYEVWDTGVKTVNAVNVKSLPRAYQPIFNNEGEPLNKKAGSRGQMSVTQHPCFQRPSAALRPVADLVMMVQAVIDDPGFGTGMDVVDPVLLYSEPNTKEQDPHRDWPRKLCLEE</sequence>
<dbReference type="EMBL" id="BRXY01000538">
    <property type="protein sequence ID" value="GMH99060.1"/>
    <property type="molecule type" value="Genomic_DNA"/>
</dbReference>